<dbReference type="InterPro" id="IPR036322">
    <property type="entry name" value="WD40_repeat_dom_sf"/>
</dbReference>
<proteinExistence type="predicted"/>
<organism evidence="4">
    <name type="scientific">Cyprideis torosa</name>
    <dbReference type="NCBI Taxonomy" id="163714"/>
    <lineage>
        <taxon>Eukaryota</taxon>
        <taxon>Metazoa</taxon>
        <taxon>Ecdysozoa</taxon>
        <taxon>Arthropoda</taxon>
        <taxon>Crustacea</taxon>
        <taxon>Oligostraca</taxon>
        <taxon>Ostracoda</taxon>
        <taxon>Podocopa</taxon>
        <taxon>Podocopida</taxon>
        <taxon>Cytherocopina</taxon>
        <taxon>Cytheroidea</taxon>
        <taxon>Cytherideidae</taxon>
        <taxon>Cyprideis</taxon>
    </lineage>
</organism>
<evidence type="ECO:0000256" key="2">
    <source>
        <dbReference type="ARBA" id="ARBA00023242"/>
    </source>
</evidence>
<dbReference type="InterPro" id="IPR015943">
    <property type="entry name" value="WD40/YVTN_repeat-like_dom_sf"/>
</dbReference>
<name>A0A7R8ZJB6_9CRUS</name>
<dbReference type="InterPro" id="IPR041588">
    <property type="entry name" value="Integrase_H2C2"/>
</dbReference>
<sequence length="340" mass="38847">MDFPLLLTERLPESSTGEILEIKPGDRVTLEELRSLQERDPEFPRWQEKMEVQGDCWLFKGVPFIPSKLRDRVLSSYHGQGIHFGIRKTVELMKPVVFWPGMETDVKSFVKKCNVCQVGKAQAPQEAPIQLFKAPERPFQRILCTRHEKADIVDIATGRTVLRLESEENNYNGYLNNRAAFSPDDEMVLNDGLLWDVRSAKPIHKFDKFNSLVNGVFHPLGLEILSSSEVWDIRTFLLLHSVPSMDGCYPTFTSTGDVFFAFRHYDSEAMGDCETSFRSYDARDYSMIATTDVRKVVVDLGVDPRDQHLAVVENSWDEGSGLDSIVRVYEIGREAQVENF</sequence>
<comment type="subcellular location">
    <subcellularLocation>
        <location evidence="1">Nucleus</location>
    </subcellularLocation>
</comment>
<dbReference type="AlphaFoldDB" id="A0A7R8ZJB6"/>
<keyword evidence="2" id="KW-0539">Nucleus</keyword>
<dbReference type="InterPro" id="IPR033270">
    <property type="entry name" value="VPRBP/DCAF1"/>
</dbReference>
<dbReference type="FunFam" id="1.10.340.70:FF:000001">
    <property type="entry name" value="Retrovirus-related Pol polyprotein from transposon gypsy-like Protein"/>
    <property type="match status" value="1"/>
</dbReference>
<dbReference type="GO" id="GO:0080008">
    <property type="term" value="C:Cul4-RING E3 ubiquitin ligase complex"/>
    <property type="evidence" value="ECO:0007669"/>
    <property type="project" value="TreeGrafter"/>
</dbReference>
<accession>A0A7R8ZJB6</accession>
<dbReference type="Gene3D" id="2.130.10.10">
    <property type="entry name" value="YVTN repeat-like/Quinoprotein amine dehydrogenase"/>
    <property type="match status" value="1"/>
</dbReference>
<evidence type="ECO:0000259" key="3">
    <source>
        <dbReference type="Pfam" id="PF17921"/>
    </source>
</evidence>
<evidence type="ECO:0000256" key="1">
    <source>
        <dbReference type="ARBA" id="ARBA00004123"/>
    </source>
</evidence>
<dbReference type="PANTHER" id="PTHR13129">
    <property type="entry name" value="VPRBP PROTEIN-RELATED"/>
    <property type="match status" value="1"/>
</dbReference>
<gene>
    <name evidence="4" type="ORF">CTOB1V02_LOCUS3813</name>
</gene>
<dbReference type="Pfam" id="PF17921">
    <property type="entry name" value="Integrase_H2C2"/>
    <property type="match status" value="1"/>
</dbReference>
<dbReference type="OrthoDB" id="27563at2759"/>
<dbReference type="SUPFAM" id="SSF50978">
    <property type="entry name" value="WD40 repeat-like"/>
    <property type="match status" value="1"/>
</dbReference>
<feature type="domain" description="Integrase zinc-binding" evidence="3">
    <location>
        <begin position="65"/>
        <end position="121"/>
    </location>
</feature>
<evidence type="ECO:0000313" key="4">
    <source>
        <dbReference type="EMBL" id="CAD7225883.1"/>
    </source>
</evidence>
<protein>
    <recommendedName>
        <fullName evidence="3">Integrase zinc-binding domain-containing protein</fullName>
    </recommendedName>
</protein>
<dbReference type="EMBL" id="OB660683">
    <property type="protein sequence ID" value="CAD7225883.1"/>
    <property type="molecule type" value="Genomic_DNA"/>
</dbReference>
<dbReference type="PANTHER" id="PTHR13129:SF4">
    <property type="entry name" value="DDB1- AND CUL4-ASSOCIATED FACTOR 1"/>
    <property type="match status" value="1"/>
</dbReference>
<reference evidence="4" key="1">
    <citation type="submission" date="2020-11" db="EMBL/GenBank/DDBJ databases">
        <authorList>
            <person name="Tran Van P."/>
        </authorList>
    </citation>
    <scope>NUCLEOTIDE SEQUENCE</scope>
</reference>
<dbReference type="GO" id="GO:0016567">
    <property type="term" value="P:protein ubiquitination"/>
    <property type="evidence" value="ECO:0007669"/>
    <property type="project" value="InterPro"/>
</dbReference>
<dbReference type="Gene3D" id="1.10.340.70">
    <property type="match status" value="1"/>
</dbReference>
<dbReference type="GO" id="GO:0005634">
    <property type="term" value="C:nucleus"/>
    <property type="evidence" value="ECO:0007669"/>
    <property type="project" value="UniProtKB-SubCell"/>
</dbReference>